<dbReference type="Proteomes" id="UP001370490">
    <property type="component" value="Unassembled WGS sequence"/>
</dbReference>
<dbReference type="EMBL" id="JBAMMX010000028">
    <property type="protein sequence ID" value="KAK6911361.1"/>
    <property type="molecule type" value="Genomic_DNA"/>
</dbReference>
<gene>
    <name evidence="3" type="ORF">RJ641_023454</name>
</gene>
<dbReference type="InterPro" id="IPR008889">
    <property type="entry name" value="VQ"/>
</dbReference>
<dbReference type="PANTHER" id="PTHR33624:SF17">
    <property type="entry name" value="OS07G0687400 PROTEIN"/>
    <property type="match status" value="1"/>
</dbReference>
<feature type="region of interest" description="Disordered" evidence="1">
    <location>
        <begin position="1"/>
        <end position="26"/>
    </location>
</feature>
<reference evidence="3 4" key="1">
    <citation type="submission" date="2023-12" db="EMBL/GenBank/DDBJ databases">
        <title>A high-quality genome assembly for Dillenia turbinata (Dilleniales).</title>
        <authorList>
            <person name="Chanderbali A."/>
        </authorList>
    </citation>
    <scope>NUCLEOTIDE SEQUENCE [LARGE SCALE GENOMIC DNA]</scope>
    <source>
        <strain evidence="3">LSX21</strain>
        <tissue evidence="3">Leaf</tissue>
    </source>
</reference>
<feature type="domain" description="VQ" evidence="2">
    <location>
        <begin position="33"/>
        <end position="60"/>
    </location>
</feature>
<sequence length="139" mass="16024">MGKLQNHPTHQNSKKINKQPIKGNRKPMKVTYISSPMMVKACNPSEFRALVQELTGKDSDICCQEKIGATATTEEEGKEFDYFDVSKCAEVENVKFTVEELRRIMDFKHNIRNMPDVSKIVKIVREGFDMLKMSEDEKH</sequence>
<evidence type="ECO:0000313" key="4">
    <source>
        <dbReference type="Proteomes" id="UP001370490"/>
    </source>
</evidence>
<feature type="compositionally biased region" description="Polar residues" evidence="1">
    <location>
        <begin position="1"/>
        <end position="11"/>
    </location>
</feature>
<comment type="caution">
    <text evidence="3">The sequence shown here is derived from an EMBL/GenBank/DDBJ whole genome shotgun (WGS) entry which is preliminary data.</text>
</comment>
<dbReference type="PANTHER" id="PTHR33624">
    <property type="entry name" value="SIGMA FACTOR BINDING PROTEIN 1, CHLOROPLASTIC"/>
    <property type="match status" value="1"/>
</dbReference>
<evidence type="ECO:0000256" key="1">
    <source>
        <dbReference type="SAM" id="MobiDB-lite"/>
    </source>
</evidence>
<evidence type="ECO:0000313" key="3">
    <source>
        <dbReference type="EMBL" id="KAK6911361.1"/>
    </source>
</evidence>
<dbReference type="InterPro" id="IPR039335">
    <property type="entry name" value="SIB1/2"/>
</dbReference>
<dbReference type="Pfam" id="PF05678">
    <property type="entry name" value="VQ"/>
    <property type="match status" value="1"/>
</dbReference>
<protein>
    <submittedName>
        <fullName evidence="3">VQ protein</fullName>
    </submittedName>
</protein>
<dbReference type="AlphaFoldDB" id="A0AAN8UGJ1"/>
<evidence type="ECO:0000259" key="2">
    <source>
        <dbReference type="Pfam" id="PF05678"/>
    </source>
</evidence>
<accession>A0AAN8UGJ1</accession>
<feature type="compositionally biased region" description="Basic residues" evidence="1">
    <location>
        <begin position="12"/>
        <end position="26"/>
    </location>
</feature>
<name>A0AAN8UGJ1_9MAGN</name>
<proteinExistence type="predicted"/>
<organism evidence="3 4">
    <name type="scientific">Dillenia turbinata</name>
    <dbReference type="NCBI Taxonomy" id="194707"/>
    <lineage>
        <taxon>Eukaryota</taxon>
        <taxon>Viridiplantae</taxon>
        <taxon>Streptophyta</taxon>
        <taxon>Embryophyta</taxon>
        <taxon>Tracheophyta</taxon>
        <taxon>Spermatophyta</taxon>
        <taxon>Magnoliopsida</taxon>
        <taxon>eudicotyledons</taxon>
        <taxon>Gunneridae</taxon>
        <taxon>Pentapetalae</taxon>
        <taxon>Dilleniales</taxon>
        <taxon>Dilleniaceae</taxon>
        <taxon>Dillenia</taxon>
    </lineage>
</organism>
<keyword evidence="4" id="KW-1185">Reference proteome</keyword>